<proteinExistence type="predicted"/>
<protein>
    <submittedName>
        <fullName evidence="1">Uncharacterized protein</fullName>
    </submittedName>
</protein>
<sequence>LNLYLSKGRPTHPVKLSRSLLVCPKNSANFAQGFIFRLQRQTLRYIGKNRFFWPAPIDLPTPAKTSAKLGQVERGPGAVAIPRSVRRQGSLELSLKAT</sequence>
<evidence type="ECO:0000313" key="1">
    <source>
        <dbReference type="EMBL" id="CAB0004500.1"/>
    </source>
</evidence>
<dbReference type="Proteomes" id="UP000479000">
    <property type="component" value="Unassembled WGS sequence"/>
</dbReference>
<feature type="non-terminal residue" evidence="1">
    <location>
        <position position="1"/>
    </location>
</feature>
<organism evidence="1 2">
    <name type="scientific">Nesidiocoris tenuis</name>
    <dbReference type="NCBI Taxonomy" id="355587"/>
    <lineage>
        <taxon>Eukaryota</taxon>
        <taxon>Metazoa</taxon>
        <taxon>Ecdysozoa</taxon>
        <taxon>Arthropoda</taxon>
        <taxon>Hexapoda</taxon>
        <taxon>Insecta</taxon>
        <taxon>Pterygota</taxon>
        <taxon>Neoptera</taxon>
        <taxon>Paraneoptera</taxon>
        <taxon>Hemiptera</taxon>
        <taxon>Heteroptera</taxon>
        <taxon>Panheteroptera</taxon>
        <taxon>Cimicomorpha</taxon>
        <taxon>Miridae</taxon>
        <taxon>Dicyphina</taxon>
        <taxon>Nesidiocoris</taxon>
    </lineage>
</organism>
<dbReference type="EMBL" id="CADCXU010015058">
    <property type="protein sequence ID" value="CAB0004500.1"/>
    <property type="molecule type" value="Genomic_DNA"/>
</dbReference>
<evidence type="ECO:0000313" key="2">
    <source>
        <dbReference type="Proteomes" id="UP000479000"/>
    </source>
</evidence>
<name>A0A6H5GN67_9HEMI</name>
<keyword evidence="2" id="KW-1185">Reference proteome</keyword>
<gene>
    <name evidence="1" type="ORF">NTEN_LOCUS9977</name>
</gene>
<accession>A0A6H5GN67</accession>
<dbReference type="AlphaFoldDB" id="A0A6H5GN67"/>
<feature type="non-terminal residue" evidence="1">
    <location>
        <position position="98"/>
    </location>
</feature>
<reference evidence="1 2" key="1">
    <citation type="submission" date="2020-02" db="EMBL/GenBank/DDBJ databases">
        <authorList>
            <person name="Ferguson B K."/>
        </authorList>
    </citation>
    <scope>NUCLEOTIDE SEQUENCE [LARGE SCALE GENOMIC DNA]</scope>
</reference>